<protein>
    <recommendedName>
        <fullName evidence="5">G-protein coupled receptors family 1 profile domain-containing protein</fullName>
    </recommendedName>
</protein>
<feature type="transmembrane region" description="Helical" evidence="1">
    <location>
        <begin position="42"/>
        <end position="64"/>
    </location>
</feature>
<proteinExistence type="predicted"/>
<evidence type="ECO:0000313" key="3">
    <source>
        <dbReference type="EMBL" id="CAF1458811.1"/>
    </source>
</evidence>
<feature type="transmembrane region" description="Helical" evidence="1">
    <location>
        <begin position="121"/>
        <end position="138"/>
    </location>
</feature>
<name>A0A815Q813_9BILA</name>
<organism evidence="3 4">
    <name type="scientific">Adineta steineri</name>
    <dbReference type="NCBI Taxonomy" id="433720"/>
    <lineage>
        <taxon>Eukaryota</taxon>
        <taxon>Metazoa</taxon>
        <taxon>Spiralia</taxon>
        <taxon>Gnathifera</taxon>
        <taxon>Rotifera</taxon>
        <taxon>Eurotatoria</taxon>
        <taxon>Bdelloidea</taxon>
        <taxon>Adinetida</taxon>
        <taxon>Adinetidae</taxon>
        <taxon>Adineta</taxon>
    </lineage>
</organism>
<reference evidence="3" key="1">
    <citation type="submission" date="2021-02" db="EMBL/GenBank/DDBJ databases">
        <authorList>
            <person name="Nowell W R."/>
        </authorList>
    </citation>
    <scope>NUCLEOTIDE SEQUENCE</scope>
</reference>
<keyword evidence="1" id="KW-0812">Transmembrane</keyword>
<dbReference type="Proteomes" id="UP000663877">
    <property type="component" value="Unassembled WGS sequence"/>
</dbReference>
<dbReference type="AlphaFoldDB" id="A0A815Q813"/>
<dbReference type="EMBL" id="CAJNOI010002096">
    <property type="protein sequence ID" value="CAF1457578.1"/>
    <property type="molecule type" value="Genomic_DNA"/>
</dbReference>
<feature type="transmembrane region" description="Helical" evidence="1">
    <location>
        <begin position="85"/>
        <end position="109"/>
    </location>
</feature>
<keyword evidence="1" id="KW-1133">Transmembrane helix</keyword>
<evidence type="ECO:0000313" key="2">
    <source>
        <dbReference type="EMBL" id="CAF1457578.1"/>
    </source>
</evidence>
<sequence length="139" mass="16759">MYCMMDYEFIHRDLFDDYEERRVWCVLRYSQSIETYTTIVQYYHFIAPFLVNLISAVSIIVYITRLKTIIRSQFSYQQQLLDQINYYKQLVISPIILVILLFPRFLISLLSTCIKSSRNSWLYLCGYFFSFIPSSFLSL</sequence>
<keyword evidence="1" id="KW-0472">Membrane</keyword>
<evidence type="ECO:0000313" key="4">
    <source>
        <dbReference type="Proteomes" id="UP000663877"/>
    </source>
</evidence>
<gene>
    <name evidence="2" type="ORF">BJG266_LOCUS40797</name>
    <name evidence="3" type="ORF">BJG266_LOCUS40867</name>
</gene>
<accession>A0A815Q813</accession>
<evidence type="ECO:0000256" key="1">
    <source>
        <dbReference type="SAM" id="Phobius"/>
    </source>
</evidence>
<comment type="caution">
    <text evidence="3">The sequence shown here is derived from an EMBL/GenBank/DDBJ whole genome shotgun (WGS) entry which is preliminary data.</text>
</comment>
<dbReference type="EMBL" id="CAJNOI010002117">
    <property type="protein sequence ID" value="CAF1458811.1"/>
    <property type="molecule type" value="Genomic_DNA"/>
</dbReference>
<evidence type="ECO:0008006" key="5">
    <source>
        <dbReference type="Google" id="ProtNLM"/>
    </source>
</evidence>